<feature type="domain" description="Beta-lactamase hydrolase-like protein phosphatase-like" evidence="1">
    <location>
        <begin position="2"/>
        <end position="107"/>
    </location>
</feature>
<sequence>MDLRKITDDFSVSPQIECEDVAAIAAAGFRSILCNRPDGEEFGQCAYDAVAEVAQAAGLAVRSVPIVSGMLSEADLAAFRAALDELPKPILAYCRSGTRCTMLWSMTSFDDLGADEIVKATSAAGYDMSGLMRQMQQTR</sequence>
<dbReference type="GO" id="GO:0016787">
    <property type="term" value="F:hydrolase activity"/>
    <property type="evidence" value="ECO:0007669"/>
    <property type="project" value="InterPro"/>
</dbReference>
<dbReference type="RefSeq" id="WP_073198894.1">
    <property type="nucleotide sequence ID" value="NZ_FRBN01000016.1"/>
</dbReference>
<dbReference type="InterPro" id="IPR029021">
    <property type="entry name" value="Prot-tyrosine_phosphatase-like"/>
</dbReference>
<organism evidence="2 3">
    <name type="scientific">Roseovarius marisflavi</name>
    <dbReference type="NCBI Taxonomy" id="1054996"/>
    <lineage>
        <taxon>Bacteria</taxon>
        <taxon>Pseudomonadati</taxon>
        <taxon>Pseudomonadota</taxon>
        <taxon>Alphaproteobacteria</taxon>
        <taxon>Rhodobacterales</taxon>
        <taxon>Roseobacteraceae</taxon>
        <taxon>Roseovarius</taxon>
    </lineage>
</organism>
<protein>
    <submittedName>
        <fullName evidence="2">TIGR01244 family protein</fullName>
    </submittedName>
</protein>
<dbReference type="NCBIfam" id="TIGR01244">
    <property type="entry name" value="TIGR01244 family sulfur transferase"/>
    <property type="match status" value="1"/>
</dbReference>
<evidence type="ECO:0000313" key="2">
    <source>
        <dbReference type="EMBL" id="SHL49932.1"/>
    </source>
</evidence>
<evidence type="ECO:0000259" key="1">
    <source>
        <dbReference type="Pfam" id="PF04273"/>
    </source>
</evidence>
<reference evidence="3" key="1">
    <citation type="submission" date="2016-11" db="EMBL/GenBank/DDBJ databases">
        <authorList>
            <person name="Varghese N."/>
            <person name="Submissions S."/>
        </authorList>
    </citation>
    <scope>NUCLEOTIDE SEQUENCE [LARGE SCALE GENOMIC DNA]</scope>
    <source>
        <strain evidence="3">DSM 29327</strain>
    </source>
</reference>
<dbReference type="Pfam" id="PF04273">
    <property type="entry name" value="BLH_phosphatase"/>
    <property type="match status" value="1"/>
</dbReference>
<name>A0A1M7B4N0_9RHOB</name>
<gene>
    <name evidence="2" type="ORF">SAMN05444414_11656</name>
</gene>
<accession>A0A1M7B4N0</accession>
<dbReference type="Proteomes" id="UP000184191">
    <property type="component" value="Unassembled WGS sequence"/>
</dbReference>
<proteinExistence type="predicted"/>
<dbReference type="OrthoDB" id="9805710at2"/>
<dbReference type="CDD" id="cd14503">
    <property type="entry name" value="PTP-bact"/>
    <property type="match status" value="1"/>
</dbReference>
<keyword evidence="3" id="KW-1185">Reference proteome</keyword>
<dbReference type="Gene3D" id="3.90.190.10">
    <property type="entry name" value="Protein tyrosine phosphatase superfamily"/>
    <property type="match status" value="1"/>
</dbReference>
<dbReference type="AlphaFoldDB" id="A0A1M7B4N0"/>
<evidence type="ECO:0000313" key="3">
    <source>
        <dbReference type="Proteomes" id="UP000184191"/>
    </source>
</evidence>
<dbReference type="STRING" id="1054996.SAMN05444414_11656"/>
<dbReference type="EMBL" id="FRBN01000016">
    <property type="protein sequence ID" value="SHL49932.1"/>
    <property type="molecule type" value="Genomic_DNA"/>
</dbReference>
<dbReference type="InterPro" id="IPR005939">
    <property type="entry name" value="BLH_phosphatase-like"/>
</dbReference>